<keyword evidence="3" id="KW-0813">Transport</keyword>
<dbReference type="Pfam" id="PF13193">
    <property type="entry name" value="AMP-binding_C"/>
    <property type="match status" value="1"/>
</dbReference>
<dbReference type="GO" id="GO:0005324">
    <property type="term" value="F:long-chain fatty acid transmembrane transporter activity"/>
    <property type="evidence" value="ECO:0007669"/>
    <property type="project" value="TreeGrafter"/>
</dbReference>
<comment type="subcellular location">
    <subcellularLocation>
        <location evidence="1">Cell membrane</location>
        <topology evidence="1">Multi-pass membrane protein</topology>
    </subcellularLocation>
</comment>
<dbReference type="GO" id="GO:0005524">
    <property type="term" value="F:ATP binding"/>
    <property type="evidence" value="ECO:0007669"/>
    <property type="project" value="UniProtKB-KW"/>
</dbReference>
<evidence type="ECO:0000256" key="3">
    <source>
        <dbReference type="ARBA" id="ARBA00022448"/>
    </source>
</evidence>
<dbReference type="STRING" id="195883.A0A482WYW1"/>
<comment type="catalytic activity">
    <reaction evidence="16">
        <text>tetracosanoate + ATP + CoA = tetracosanoyl-CoA + AMP + diphosphate</text>
        <dbReference type="Rhea" id="RHEA:33639"/>
        <dbReference type="ChEBI" id="CHEBI:30616"/>
        <dbReference type="ChEBI" id="CHEBI:31014"/>
        <dbReference type="ChEBI" id="CHEBI:33019"/>
        <dbReference type="ChEBI" id="CHEBI:57287"/>
        <dbReference type="ChEBI" id="CHEBI:65052"/>
        <dbReference type="ChEBI" id="CHEBI:456215"/>
    </reaction>
    <physiologicalReaction direction="left-to-right" evidence="16">
        <dbReference type="Rhea" id="RHEA:33640"/>
    </physiologicalReaction>
</comment>
<keyword evidence="10 17" id="KW-1133">Transmembrane helix</keyword>
<keyword evidence="9" id="KW-0067">ATP-binding</keyword>
<dbReference type="Pfam" id="PF00501">
    <property type="entry name" value="AMP-binding"/>
    <property type="match status" value="1"/>
</dbReference>
<dbReference type="FunFam" id="3.40.50.12780:FF:000005">
    <property type="entry name" value="Solute carrier family 27 member 6"/>
    <property type="match status" value="1"/>
</dbReference>
<dbReference type="InterPro" id="IPR020845">
    <property type="entry name" value="AMP-binding_CS"/>
</dbReference>
<dbReference type="SMR" id="A0A482WYW1"/>
<dbReference type="Proteomes" id="UP000291343">
    <property type="component" value="Unassembled WGS sequence"/>
</dbReference>
<keyword evidence="11 17" id="KW-0472">Membrane</keyword>
<feature type="domain" description="AMP-dependent synthetase/ligase" evidence="18">
    <location>
        <begin position="85"/>
        <end position="435"/>
    </location>
</feature>
<evidence type="ECO:0000256" key="6">
    <source>
        <dbReference type="ARBA" id="ARBA00022692"/>
    </source>
</evidence>
<keyword evidence="4" id="KW-1003">Cell membrane</keyword>
<keyword evidence="7" id="KW-0547">Nucleotide-binding</keyword>
<evidence type="ECO:0000256" key="14">
    <source>
        <dbReference type="ARBA" id="ARBA00036527"/>
    </source>
</evidence>
<evidence type="ECO:0000259" key="19">
    <source>
        <dbReference type="Pfam" id="PF13193"/>
    </source>
</evidence>
<comment type="similarity">
    <text evidence="2">Belongs to the ATP-dependent AMP-binding enzyme family.</text>
</comment>
<evidence type="ECO:0000256" key="2">
    <source>
        <dbReference type="ARBA" id="ARBA00006432"/>
    </source>
</evidence>
<dbReference type="Gene3D" id="3.30.300.30">
    <property type="match status" value="1"/>
</dbReference>
<dbReference type="GO" id="GO:0005886">
    <property type="term" value="C:plasma membrane"/>
    <property type="evidence" value="ECO:0007669"/>
    <property type="project" value="UniProtKB-SubCell"/>
</dbReference>
<evidence type="ECO:0000256" key="9">
    <source>
        <dbReference type="ARBA" id="ARBA00022840"/>
    </source>
</evidence>
<evidence type="ECO:0000256" key="4">
    <source>
        <dbReference type="ARBA" id="ARBA00022475"/>
    </source>
</evidence>
<feature type="transmembrane region" description="Helical" evidence="17">
    <location>
        <begin position="12"/>
        <end position="36"/>
    </location>
</feature>
<sequence length="644" mass="71730">MSGVGNNFTVLAVISAVSYLFLGWTATFVLGLLWFICTEGRYRSVLVNIKMAPRDLSTSINFLKYAFTIKYWEWKGWTTPQVLLEHTKRHPDKPAIVHESSTFTFSQVEEYSNRVANYFKAEGIKRGDAVAIFMEARPEYVCMWLGLSKIGAVSALVNTNQRSNVLAHSLQVASCKAVIVGTELSSHIKEILSSIPDIDIYISGKDKSSVDLKGKDLDSGLQSSSTDPVPKDIALAKMTDKFAYIYTSGTTGLPKAAVMTHCRFMFMVVSTNKVVNITEDDVVYDPLPLYHTAGGLLGIGQALLCGSTVVIRSKFSASNFWTDCIKYNCTVAQYIGEMCRYLLALPEKPEEKQHKVRLIVGNGLRPQIWAQFMKRFNIERVGEFYGATEGNANLMNGYNKIGAVGYVPWFAVPVYPVTLVKADPETNEPIRGENGLCIKCKTGEPGILIGAIKKSQPSSHFSGYADKKASEKKIIRDVFKKGDEYFNSGDLLVRDEYGYYYFKDRTGDTFRWRGENVATSEVEAVISNVVGLRDAVVYGVEIPNVEGKAGMAAIVDEQKQLDIAQLENGIKNSLPSYARPLFLRVIEQVPLTATFKLKKLDLQSEGYDPSKINDPLYFMDAKSGKYVTLTPQLYQEIVEGKQRL</sequence>
<dbReference type="PANTHER" id="PTHR43107">
    <property type="entry name" value="LONG-CHAIN FATTY ACID TRANSPORT PROTEIN"/>
    <property type="match status" value="1"/>
</dbReference>
<dbReference type="InterPro" id="IPR042099">
    <property type="entry name" value="ANL_N_sf"/>
</dbReference>
<name>A0A482WYW1_LAOST</name>
<evidence type="ECO:0000313" key="21">
    <source>
        <dbReference type="Proteomes" id="UP000291343"/>
    </source>
</evidence>
<organism evidence="20 21">
    <name type="scientific">Laodelphax striatellus</name>
    <name type="common">Small brown planthopper</name>
    <name type="synonym">Delphax striatella</name>
    <dbReference type="NCBI Taxonomy" id="195883"/>
    <lineage>
        <taxon>Eukaryota</taxon>
        <taxon>Metazoa</taxon>
        <taxon>Ecdysozoa</taxon>
        <taxon>Arthropoda</taxon>
        <taxon>Hexapoda</taxon>
        <taxon>Insecta</taxon>
        <taxon>Pterygota</taxon>
        <taxon>Neoptera</taxon>
        <taxon>Paraneoptera</taxon>
        <taxon>Hemiptera</taxon>
        <taxon>Auchenorrhyncha</taxon>
        <taxon>Fulgoroidea</taxon>
        <taxon>Delphacidae</taxon>
        <taxon>Criomorphinae</taxon>
        <taxon>Laodelphax</taxon>
    </lineage>
</organism>
<dbReference type="EC" id="6.2.1.3" evidence="13"/>
<dbReference type="GO" id="GO:0004467">
    <property type="term" value="F:long-chain fatty acid-CoA ligase activity"/>
    <property type="evidence" value="ECO:0007669"/>
    <property type="project" value="UniProtKB-EC"/>
</dbReference>
<keyword evidence="21" id="KW-1185">Reference proteome</keyword>
<evidence type="ECO:0000256" key="11">
    <source>
        <dbReference type="ARBA" id="ARBA00023136"/>
    </source>
</evidence>
<protein>
    <recommendedName>
        <fullName evidence="13">long-chain-fatty-acid--CoA ligase</fullName>
        <ecNumber evidence="13">6.2.1.3</ecNumber>
    </recommendedName>
    <alternativeName>
        <fullName evidence="15">Long-chain-fatty-acid--CoA ligase</fullName>
    </alternativeName>
</protein>
<dbReference type="FunFam" id="3.30.300.30:FF:000002">
    <property type="entry name" value="Long-chain fatty acid transport protein 1"/>
    <property type="match status" value="1"/>
</dbReference>
<evidence type="ECO:0000256" key="16">
    <source>
        <dbReference type="ARBA" id="ARBA00048666"/>
    </source>
</evidence>
<keyword evidence="6 17" id="KW-0812">Transmembrane</keyword>
<dbReference type="SUPFAM" id="SSF56801">
    <property type="entry name" value="Acetyl-CoA synthetase-like"/>
    <property type="match status" value="1"/>
</dbReference>
<feature type="domain" description="AMP-binding enzyme C-terminal" evidence="19">
    <location>
        <begin position="521"/>
        <end position="596"/>
    </location>
</feature>
<reference evidence="20 21" key="1">
    <citation type="journal article" date="2017" name="Gigascience">
        <title>Genome sequence of the small brown planthopper, Laodelphax striatellus.</title>
        <authorList>
            <person name="Zhu J."/>
            <person name="Jiang F."/>
            <person name="Wang X."/>
            <person name="Yang P."/>
            <person name="Bao Y."/>
            <person name="Zhao W."/>
            <person name="Wang W."/>
            <person name="Lu H."/>
            <person name="Wang Q."/>
            <person name="Cui N."/>
            <person name="Li J."/>
            <person name="Chen X."/>
            <person name="Luo L."/>
            <person name="Yu J."/>
            <person name="Kang L."/>
            <person name="Cui F."/>
        </authorList>
    </citation>
    <scope>NUCLEOTIDE SEQUENCE [LARGE SCALE GENOMIC DNA]</scope>
    <source>
        <strain evidence="20">Lst14</strain>
    </source>
</reference>
<evidence type="ECO:0000256" key="13">
    <source>
        <dbReference type="ARBA" id="ARBA00026121"/>
    </source>
</evidence>
<keyword evidence="8" id="KW-0443">Lipid metabolism</keyword>
<comment type="catalytic activity">
    <reaction evidence="14">
        <text>a very long-chain fatty acid + ATP + CoA = a very long-chain fatty acyl-CoA + AMP + diphosphate</text>
        <dbReference type="Rhea" id="RHEA:54536"/>
        <dbReference type="ChEBI" id="CHEBI:30616"/>
        <dbReference type="ChEBI" id="CHEBI:33019"/>
        <dbReference type="ChEBI" id="CHEBI:57287"/>
        <dbReference type="ChEBI" id="CHEBI:58950"/>
        <dbReference type="ChEBI" id="CHEBI:138261"/>
        <dbReference type="ChEBI" id="CHEBI:456215"/>
    </reaction>
    <physiologicalReaction direction="left-to-right" evidence="14">
        <dbReference type="Rhea" id="RHEA:54537"/>
    </physiologicalReaction>
</comment>
<dbReference type="GO" id="GO:0005789">
    <property type="term" value="C:endoplasmic reticulum membrane"/>
    <property type="evidence" value="ECO:0007669"/>
    <property type="project" value="TreeGrafter"/>
</dbReference>
<dbReference type="NCBIfam" id="NF006134">
    <property type="entry name" value="PRK08279.1"/>
    <property type="match status" value="1"/>
</dbReference>
<dbReference type="InterPro" id="IPR025110">
    <property type="entry name" value="AMP-bd_C"/>
</dbReference>
<evidence type="ECO:0000256" key="7">
    <source>
        <dbReference type="ARBA" id="ARBA00022741"/>
    </source>
</evidence>
<evidence type="ECO:0000256" key="10">
    <source>
        <dbReference type="ARBA" id="ARBA00022989"/>
    </source>
</evidence>
<dbReference type="OrthoDB" id="288590at2759"/>
<gene>
    <name evidence="20" type="ORF">LSTR_LSTR008147</name>
</gene>
<evidence type="ECO:0000256" key="8">
    <source>
        <dbReference type="ARBA" id="ARBA00022832"/>
    </source>
</evidence>
<dbReference type="GO" id="GO:0044539">
    <property type="term" value="P:long-chain fatty acid import into cell"/>
    <property type="evidence" value="ECO:0007669"/>
    <property type="project" value="TreeGrafter"/>
</dbReference>
<dbReference type="PANTHER" id="PTHR43107:SF15">
    <property type="entry name" value="FATTY ACID TRANSPORT PROTEIN 3, ISOFORM A"/>
    <property type="match status" value="1"/>
</dbReference>
<evidence type="ECO:0000256" key="15">
    <source>
        <dbReference type="ARBA" id="ARBA00041297"/>
    </source>
</evidence>
<dbReference type="PROSITE" id="PS00455">
    <property type="entry name" value="AMP_BINDING"/>
    <property type="match status" value="1"/>
</dbReference>
<evidence type="ECO:0000256" key="12">
    <source>
        <dbReference type="ARBA" id="ARBA00024484"/>
    </source>
</evidence>
<dbReference type="InParanoid" id="A0A482WYW1"/>
<dbReference type="InterPro" id="IPR000873">
    <property type="entry name" value="AMP-dep_synth/lig_dom"/>
</dbReference>
<comment type="catalytic activity">
    <reaction evidence="12">
        <text>a long-chain fatty acid + ATP + CoA = a long-chain fatty acyl-CoA + AMP + diphosphate</text>
        <dbReference type="Rhea" id="RHEA:15421"/>
        <dbReference type="ChEBI" id="CHEBI:30616"/>
        <dbReference type="ChEBI" id="CHEBI:33019"/>
        <dbReference type="ChEBI" id="CHEBI:57287"/>
        <dbReference type="ChEBI" id="CHEBI:57560"/>
        <dbReference type="ChEBI" id="CHEBI:83139"/>
        <dbReference type="ChEBI" id="CHEBI:456215"/>
        <dbReference type="EC" id="6.2.1.3"/>
    </reaction>
    <physiologicalReaction direction="left-to-right" evidence="12">
        <dbReference type="Rhea" id="RHEA:15422"/>
    </physiologicalReaction>
</comment>
<dbReference type="InterPro" id="IPR045851">
    <property type="entry name" value="AMP-bd_C_sf"/>
</dbReference>
<comment type="caution">
    <text evidence="20">The sequence shown here is derived from an EMBL/GenBank/DDBJ whole genome shotgun (WGS) entry which is preliminary data.</text>
</comment>
<evidence type="ECO:0000256" key="1">
    <source>
        <dbReference type="ARBA" id="ARBA00004651"/>
    </source>
</evidence>
<keyword evidence="5" id="KW-0436">Ligase</keyword>
<evidence type="ECO:0000313" key="20">
    <source>
        <dbReference type="EMBL" id="RZF38777.1"/>
    </source>
</evidence>
<keyword evidence="8" id="KW-0276">Fatty acid metabolism</keyword>
<dbReference type="EMBL" id="QKKF02021700">
    <property type="protein sequence ID" value="RZF38777.1"/>
    <property type="molecule type" value="Genomic_DNA"/>
</dbReference>
<dbReference type="AlphaFoldDB" id="A0A482WYW1"/>
<evidence type="ECO:0000259" key="18">
    <source>
        <dbReference type="Pfam" id="PF00501"/>
    </source>
</evidence>
<dbReference type="Gene3D" id="3.40.50.12780">
    <property type="entry name" value="N-terminal domain of ligase-like"/>
    <property type="match status" value="1"/>
</dbReference>
<evidence type="ECO:0000256" key="17">
    <source>
        <dbReference type="SAM" id="Phobius"/>
    </source>
</evidence>
<evidence type="ECO:0000256" key="5">
    <source>
        <dbReference type="ARBA" id="ARBA00022598"/>
    </source>
</evidence>
<accession>A0A482WYW1</accession>
<proteinExistence type="inferred from homology"/>